<proteinExistence type="predicted"/>
<evidence type="ECO:0000313" key="2">
    <source>
        <dbReference type="EMBL" id="MFD0800475.1"/>
    </source>
</evidence>
<accession>A0ABW3BBG4</accession>
<evidence type="ECO:0000313" key="3">
    <source>
        <dbReference type="Proteomes" id="UP001596956"/>
    </source>
</evidence>
<feature type="region of interest" description="Disordered" evidence="1">
    <location>
        <begin position="97"/>
        <end position="121"/>
    </location>
</feature>
<evidence type="ECO:0000256" key="1">
    <source>
        <dbReference type="SAM" id="MobiDB-lite"/>
    </source>
</evidence>
<dbReference type="EMBL" id="JBHTHR010000057">
    <property type="protein sequence ID" value="MFD0800475.1"/>
    <property type="molecule type" value="Genomic_DNA"/>
</dbReference>
<reference evidence="3" key="1">
    <citation type="journal article" date="2019" name="Int. J. Syst. Evol. Microbiol.">
        <title>The Global Catalogue of Microorganisms (GCM) 10K type strain sequencing project: providing services to taxonomists for standard genome sequencing and annotation.</title>
        <authorList>
            <consortium name="The Broad Institute Genomics Platform"/>
            <consortium name="The Broad Institute Genome Sequencing Center for Infectious Disease"/>
            <person name="Wu L."/>
            <person name="Ma J."/>
        </authorList>
    </citation>
    <scope>NUCLEOTIDE SEQUENCE [LARGE SCALE GENOMIC DNA]</scope>
    <source>
        <strain evidence="3">CCUG 63369</strain>
    </source>
</reference>
<keyword evidence="3" id="KW-1185">Reference proteome</keyword>
<organism evidence="2 3">
    <name type="scientific">Streptomonospora algeriensis</name>
    <dbReference type="NCBI Taxonomy" id="995084"/>
    <lineage>
        <taxon>Bacteria</taxon>
        <taxon>Bacillati</taxon>
        <taxon>Actinomycetota</taxon>
        <taxon>Actinomycetes</taxon>
        <taxon>Streptosporangiales</taxon>
        <taxon>Nocardiopsidaceae</taxon>
        <taxon>Streptomonospora</taxon>
    </lineage>
</organism>
<dbReference type="Proteomes" id="UP001596956">
    <property type="component" value="Unassembled WGS sequence"/>
</dbReference>
<gene>
    <name evidence="2" type="ORF">ACFQZU_03960</name>
</gene>
<name>A0ABW3BBG4_9ACTN</name>
<comment type="caution">
    <text evidence="2">The sequence shown here is derived from an EMBL/GenBank/DDBJ whole genome shotgun (WGS) entry which is preliminary data.</text>
</comment>
<protein>
    <submittedName>
        <fullName evidence="2">Uncharacterized protein</fullName>
    </submittedName>
</protein>
<sequence length="121" mass="13085">MNETGLIARLNDIRTEFEQGVADIKNTIDNHPPQAFISADDLADVAHTVRCGDCREGHGIHAELRGGAIEWTPVQAHTPECPRSALCGADVDGQPCVRPDGHDGPHNYRWPDGLPSSEVTP</sequence>